<evidence type="ECO:0000313" key="1">
    <source>
        <dbReference type="EMBL" id="CEK86252.1"/>
    </source>
</evidence>
<proteinExistence type="predicted"/>
<sequence>HDALPIYNISVELHQDKLNGSTTLRRFQRASKSNATSLTVETKQKMDLNAHKILL</sequence>
<organism evidence="1">
    <name type="scientific">Arion vulgaris</name>
    <dbReference type="NCBI Taxonomy" id="1028688"/>
    <lineage>
        <taxon>Eukaryota</taxon>
        <taxon>Metazoa</taxon>
        <taxon>Spiralia</taxon>
        <taxon>Lophotrochozoa</taxon>
        <taxon>Mollusca</taxon>
        <taxon>Gastropoda</taxon>
        <taxon>Heterobranchia</taxon>
        <taxon>Euthyneura</taxon>
        <taxon>Panpulmonata</taxon>
        <taxon>Eupulmonata</taxon>
        <taxon>Stylommatophora</taxon>
        <taxon>Helicina</taxon>
        <taxon>Arionoidea</taxon>
        <taxon>Arionidae</taxon>
        <taxon>Arion</taxon>
    </lineage>
</organism>
<dbReference type="EMBL" id="HACG01039387">
    <property type="protein sequence ID" value="CEK86252.1"/>
    <property type="molecule type" value="Transcribed_RNA"/>
</dbReference>
<name>A0A0B7B048_9EUPU</name>
<dbReference type="AlphaFoldDB" id="A0A0B7B048"/>
<reference evidence="1" key="1">
    <citation type="submission" date="2014-12" db="EMBL/GenBank/DDBJ databases">
        <title>Insight into the proteome of Arion vulgaris.</title>
        <authorList>
            <person name="Aradska J."/>
            <person name="Bulat T."/>
            <person name="Smidak R."/>
            <person name="Sarate P."/>
            <person name="Gangsoo J."/>
            <person name="Sialana F."/>
            <person name="Bilban M."/>
            <person name="Lubec G."/>
        </authorList>
    </citation>
    <scope>NUCLEOTIDE SEQUENCE</scope>
    <source>
        <tissue evidence="1">Skin</tissue>
    </source>
</reference>
<accession>A0A0B7B048</accession>
<protein>
    <submittedName>
        <fullName evidence="1">Uncharacterized protein</fullName>
    </submittedName>
</protein>
<gene>
    <name evidence="1" type="primary">ORF152752</name>
</gene>
<feature type="non-terminal residue" evidence="1">
    <location>
        <position position="1"/>
    </location>
</feature>